<sequence>MPEVVEHHGVPVLVCDADGVAIADVQDALDHLIGAAFACAEVVAVPSARLDDHFFDLSTGLAGAILQKFANYRLRLVVVGDIDHHLAASSALPDLVREANRGQDIWFVPDLDALAERLAPNVAGRSSG</sequence>
<comment type="caution">
    <text evidence="2">The sequence shown here is derived from an EMBL/GenBank/DDBJ whole genome shotgun (WGS) entry which is preliminary data.</text>
</comment>
<name>A0A6G3SKE2_STRAQ</name>
<dbReference type="EMBL" id="JAAGMK010000074">
    <property type="protein sequence ID" value="NEB83135.1"/>
    <property type="molecule type" value="Genomic_DNA"/>
</dbReference>
<evidence type="ECO:0000259" key="1">
    <source>
        <dbReference type="Pfam" id="PF13788"/>
    </source>
</evidence>
<dbReference type="InterPro" id="IPR025438">
    <property type="entry name" value="DUF4180"/>
</dbReference>
<dbReference type="RefSeq" id="WP_164256513.1">
    <property type="nucleotide sequence ID" value="NZ_JAAGMK010000074.1"/>
</dbReference>
<dbReference type="Pfam" id="PF13788">
    <property type="entry name" value="DUF4180"/>
    <property type="match status" value="1"/>
</dbReference>
<proteinExistence type="predicted"/>
<reference evidence="2" key="1">
    <citation type="submission" date="2020-01" db="EMBL/GenBank/DDBJ databases">
        <title>Insect and environment-associated Actinomycetes.</title>
        <authorList>
            <person name="Currrie C."/>
            <person name="Chevrette M."/>
            <person name="Carlson C."/>
            <person name="Stubbendieck R."/>
            <person name="Wendt-Pienkowski E."/>
        </authorList>
    </citation>
    <scope>NUCLEOTIDE SEQUENCE</scope>
    <source>
        <strain evidence="2">SID505</strain>
    </source>
</reference>
<gene>
    <name evidence="2" type="ORF">G3I43_02850</name>
</gene>
<organism evidence="2">
    <name type="scientific">Streptomyces anulatus</name>
    <name type="common">Streptomyces chrysomallus</name>
    <dbReference type="NCBI Taxonomy" id="1892"/>
    <lineage>
        <taxon>Bacteria</taxon>
        <taxon>Bacillati</taxon>
        <taxon>Actinomycetota</taxon>
        <taxon>Actinomycetes</taxon>
        <taxon>Kitasatosporales</taxon>
        <taxon>Streptomycetaceae</taxon>
        <taxon>Streptomyces</taxon>
    </lineage>
</organism>
<protein>
    <submittedName>
        <fullName evidence="2">DUF4180 domain-containing protein</fullName>
    </submittedName>
</protein>
<dbReference type="AlphaFoldDB" id="A0A6G3SKE2"/>
<accession>A0A6G3SKE2</accession>
<evidence type="ECO:0000313" key="2">
    <source>
        <dbReference type="EMBL" id="NEB83135.1"/>
    </source>
</evidence>
<feature type="domain" description="DUF4180" evidence="1">
    <location>
        <begin position="8"/>
        <end position="118"/>
    </location>
</feature>